<keyword evidence="3" id="KW-1185">Reference proteome</keyword>
<name>A0A0E3JR27_CLOSL</name>
<dbReference type="GO" id="GO:1990169">
    <property type="term" value="P:stress response to copper ion"/>
    <property type="evidence" value="ECO:0007669"/>
    <property type="project" value="TreeGrafter"/>
</dbReference>
<dbReference type="KEGG" id="csq:CSCA_4254"/>
<dbReference type="SUPFAM" id="SSF46600">
    <property type="entry name" value="C-terminal UvrC-binding domain of UvrB"/>
    <property type="match status" value="1"/>
</dbReference>
<reference evidence="2 3" key="1">
    <citation type="journal article" date="2015" name="J. Biotechnol.">
        <title>Complete genome sequence of a malodorant-producing acetogen, Clostridium scatologenes ATCC 25775(T).</title>
        <authorList>
            <person name="Zhu Z."/>
            <person name="Guo T."/>
            <person name="Zheng H."/>
            <person name="Song T."/>
            <person name="Ouyang P."/>
            <person name="Xie J."/>
        </authorList>
    </citation>
    <scope>NUCLEOTIDE SEQUENCE [LARGE SCALE GENOMIC DNA]</scope>
    <source>
        <strain evidence="2 3">ATCC 25775</strain>
    </source>
</reference>
<dbReference type="RefSeq" id="WP_029163587.1">
    <property type="nucleotide sequence ID" value="NZ_CP009933.1"/>
</dbReference>
<dbReference type="AlphaFoldDB" id="A0A0E3JR27"/>
<protein>
    <submittedName>
        <fullName evidence="2">UvrB/UvrC protein</fullName>
    </submittedName>
</protein>
<dbReference type="EMBL" id="CP009933">
    <property type="protein sequence ID" value="AKA71379.1"/>
    <property type="molecule type" value="Genomic_DNA"/>
</dbReference>
<sequence length="175" mass="19790">MLCDICKKNEATVHITKITNGMQQEFNICEKCAKEKGEFNFPGQLDFSSPFTFQNILTGIMDYISSPNESQYNFDCSCKNCGISFSDFKKRGLVGCSHCYSDFTSALVPVIKRVQGNLEHTGKIPKRAGKNIIGKKKLLKLKESLKEAISTEEYEKAAQIRDKIKELEKTREQEG</sequence>
<dbReference type="Pfam" id="PF02151">
    <property type="entry name" value="UVR"/>
    <property type="match status" value="1"/>
</dbReference>
<evidence type="ECO:0000313" key="2">
    <source>
        <dbReference type="EMBL" id="AKA71379.1"/>
    </source>
</evidence>
<dbReference type="GO" id="GO:0050897">
    <property type="term" value="F:cobalt ion binding"/>
    <property type="evidence" value="ECO:0007669"/>
    <property type="project" value="TreeGrafter"/>
</dbReference>
<evidence type="ECO:0000259" key="1">
    <source>
        <dbReference type="PROSITE" id="PS50151"/>
    </source>
</evidence>
<dbReference type="InterPro" id="IPR001943">
    <property type="entry name" value="UVR_dom"/>
</dbReference>
<dbReference type="Proteomes" id="UP000033115">
    <property type="component" value="Chromosome"/>
</dbReference>
<dbReference type="GO" id="GO:0005507">
    <property type="term" value="F:copper ion binding"/>
    <property type="evidence" value="ECO:0007669"/>
    <property type="project" value="TreeGrafter"/>
</dbReference>
<dbReference type="Gene3D" id="4.10.860.10">
    <property type="entry name" value="UVR domain"/>
    <property type="match status" value="1"/>
</dbReference>
<dbReference type="InterPro" id="IPR036876">
    <property type="entry name" value="UVR_dom_sf"/>
</dbReference>
<dbReference type="InterPro" id="IPR025542">
    <property type="entry name" value="YacH"/>
</dbReference>
<dbReference type="GO" id="GO:0046870">
    <property type="term" value="F:cadmium ion binding"/>
    <property type="evidence" value="ECO:0007669"/>
    <property type="project" value="TreeGrafter"/>
</dbReference>
<organism evidence="2 3">
    <name type="scientific">Clostridium scatologenes</name>
    <dbReference type="NCBI Taxonomy" id="1548"/>
    <lineage>
        <taxon>Bacteria</taxon>
        <taxon>Bacillati</taxon>
        <taxon>Bacillota</taxon>
        <taxon>Clostridia</taxon>
        <taxon>Eubacteriales</taxon>
        <taxon>Clostridiaceae</taxon>
        <taxon>Clostridium</taxon>
    </lineage>
</organism>
<dbReference type="GO" id="GO:0008270">
    <property type="term" value="F:zinc ion binding"/>
    <property type="evidence" value="ECO:0007669"/>
    <property type="project" value="TreeGrafter"/>
</dbReference>
<dbReference type="PIRSF" id="PIRSF015034">
    <property type="entry name" value="YacH"/>
    <property type="match status" value="1"/>
</dbReference>
<gene>
    <name evidence="2" type="ORF">CSCA_4254</name>
</gene>
<dbReference type="PANTHER" id="PTHR38430:SF1">
    <property type="entry name" value="PROTEIN-ARGININE KINASE ACTIVATOR PROTEIN"/>
    <property type="match status" value="1"/>
</dbReference>
<proteinExistence type="predicted"/>
<dbReference type="PROSITE" id="PS50151">
    <property type="entry name" value="UVR"/>
    <property type="match status" value="1"/>
</dbReference>
<accession>A0A0E3JR27</accession>
<feature type="domain" description="UVR" evidence="1">
    <location>
        <begin position="135"/>
        <end position="170"/>
    </location>
</feature>
<dbReference type="GO" id="GO:1990170">
    <property type="term" value="P:stress response to cadmium ion"/>
    <property type="evidence" value="ECO:0007669"/>
    <property type="project" value="TreeGrafter"/>
</dbReference>
<dbReference type="PANTHER" id="PTHR38430">
    <property type="entry name" value="PROTEIN-ARGININE KINASE ACTIVATOR PROTEIN"/>
    <property type="match status" value="1"/>
</dbReference>
<dbReference type="HOGENOM" id="CLU_102553_1_0_9"/>
<evidence type="ECO:0000313" key="3">
    <source>
        <dbReference type="Proteomes" id="UP000033115"/>
    </source>
</evidence>
<dbReference type="STRING" id="1548.CSCA_4254"/>